<dbReference type="OrthoDB" id="9949766at2"/>
<dbReference type="Proteomes" id="UP000322726">
    <property type="component" value="Chromosome"/>
</dbReference>
<reference evidence="1" key="2">
    <citation type="submission" date="2019-09" db="EMBL/GenBank/DDBJ databases">
        <title>Taxonomic note: a critical rebuttal of the proposed division of the genus Arcobacter into six genera, emended descriptions of Arcobacter anaerophilus and the genus Arcobacter, and an assessment of genus-level boundaries for Epsilonproteobacteria using in silico genomic comparator tools.</title>
        <authorList>
            <person name="On S.L.W."/>
            <person name="Miller W.G."/>
            <person name="Biggs P."/>
            <person name="Cornelius A."/>
            <person name="Vandamme P."/>
        </authorList>
    </citation>
    <scope>NUCLEOTIDE SEQUENCE [LARGE SCALE GENOMIC DNA]</scope>
    <source>
        <strain evidence="1">LMG 26638</strain>
    </source>
</reference>
<dbReference type="AlphaFoldDB" id="A0A5C2H4T3"/>
<name>A0A5C2H4T3_9BACT</name>
<dbReference type="KEGG" id="apai:APAC_0013"/>
<reference evidence="1" key="1">
    <citation type="submission" date="2019-09" db="EMBL/GenBank/DDBJ databases">
        <title>Complete genome sequencing of four Arcobacter species reveals a diverse suite of mobile elements.</title>
        <authorList>
            <person name="Miller W.G."/>
            <person name="Yee E."/>
            <person name="Bono J.L."/>
        </authorList>
    </citation>
    <scope>NUCLEOTIDE SEQUENCE [LARGE SCALE GENOMIC DNA]</scope>
    <source>
        <strain evidence="1">LMG 26638</strain>
    </source>
</reference>
<dbReference type="EMBL" id="CP035928">
    <property type="protein sequence ID" value="QEP33188.1"/>
    <property type="molecule type" value="Genomic_DNA"/>
</dbReference>
<protein>
    <submittedName>
        <fullName evidence="1">Uncharacterized protein</fullName>
    </submittedName>
</protein>
<dbReference type="RefSeq" id="WP_130232161.1">
    <property type="nucleotide sequence ID" value="NZ_BMEF01000037.1"/>
</dbReference>
<accession>A0A5C2H4T3</accession>
<proteinExistence type="predicted"/>
<evidence type="ECO:0000313" key="2">
    <source>
        <dbReference type="Proteomes" id="UP000322726"/>
    </source>
</evidence>
<keyword evidence="2" id="KW-1185">Reference proteome</keyword>
<evidence type="ECO:0000313" key="1">
    <source>
        <dbReference type="EMBL" id="QEP33188.1"/>
    </source>
</evidence>
<organism evidence="1 2">
    <name type="scientific">Malaciobacter pacificus</name>
    <dbReference type="NCBI Taxonomy" id="1080223"/>
    <lineage>
        <taxon>Bacteria</taxon>
        <taxon>Pseudomonadati</taxon>
        <taxon>Campylobacterota</taxon>
        <taxon>Epsilonproteobacteria</taxon>
        <taxon>Campylobacterales</taxon>
        <taxon>Arcobacteraceae</taxon>
        <taxon>Malaciobacter</taxon>
    </lineage>
</organism>
<sequence>MKSLIKKIAKDYNVNHKALKYYIKDYGFKPKQISRLEILEILYENCTELFYTRMDSESNIVEFLHSNIMNSLISEMNILREVNNG</sequence>
<gene>
    <name evidence="1" type="ORF">APAC_0013</name>
</gene>